<sequence>MVDSTDPDPRITDLSSIEPENLKFRNTQFLRADGHHYDNPHDESFLEQRREIWRVRNGDIERVLEEFPTDRPLPEQCALWIHALVGKHFFPDANHRTAIVTLRKLLRDNGIEPGEWSTERVKRVRAESHDVRREIPPIHLDRLYETDELYRVWLQFFGEVLPEEYR</sequence>
<comment type="caution">
    <text evidence="1">The sequence shown here is derived from an EMBL/GenBank/DDBJ whole genome shotgun (WGS) entry which is preliminary data.</text>
</comment>
<dbReference type="EMBL" id="JBHUDB010000003">
    <property type="protein sequence ID" value="MFD1570455.1"/>
    <property type="molecule type" value="Genomic_DNA"/>
</dbReference>
<keyword evidence="2" id="KW-1185">Reference proteome</keyword>
<evidence type="ECO:0000313" key="2">
    <source>
        <dbReference type="Proteomes" id="UP001597185"/>
    </source>
</evidence>
<dbReference type="Proteomes" id="UP001597185">
    <property type="component" value="Unassembled WGS sequence"/>
</dbReference>
<organism evidence="1 2">
    <name type="scientific">Halorubrum laminariae</name>
    <dbReference type="NCBI Taxonomy" id="1433523"/>
    <lineage>
        <taxon>Archaea</taxon>
        <taxon>Methanobacteriati</taxon>
        <taxon>Methanobacteriota</taxon>
        <taxon>Stenosarchaea group</taxon>
        <taxon>Halobacteria</taxon>
        <taxon>Halobacteriales</taxon>
        <taxon>Haloferacaceae</taxon>
        <taxon>Halorubrum</taxon>
    </lineage>
</organism>
<dbReference type="RefSeq" id="WP_256419276.1">
    <property type="nucleotide sequence ID" value="NZ_JANHDL010000014.1"/>
</dbReference>
<proteinExistence type="predicted"/>
<name>A0ABD6C0I9_9EURY</name>
<protein>
    <recommendedName>
        <fullName evidence="3">Fido domain-containing protein</fullName>
    </recommendedName>
</protein>
<reference evidence="1 2" key="1">
    <citation type="journal article" date="2019" name="Int. J. Syst. Evol. Microbiol.">
        <title>The Global Catalogue of Microorganisms (GCM) 10K type strain sequencing project: providing services to taxonomists for standard genome sequencing and annotation.</title>
        <authorList>
            <consortium name="The Broad Institute Genomics Platform"/>
            <consortium name="The Broad Institute Genome Sequencing Center for Infectious Disease"/>
            <person name="Wu L."/>
            <person name="Ma J."/>
        </authorList>
    </citation>
    <scope>NUCLEOTIDE SEQUENCE [LARGE SCALE GENOMIC DNA]</scope>
    <source>
        <strain evidence="1 2">CGMCC 1.12689</strain>
    </source>
</reference>
<dbReference type="AlphaFoldDB" id="A0ABD6C0I9"/>
<evidence type="ECO:0000313" key="1">
    <source>
        <dbReference type="EMBL" id="MFD1570455.1"/>
    </source>
</evidence>
<accession>A0ABD6C0I9</accession>
<dbReference type="InterPro" id="IPR053737">
    <property type="entry name" value="Type_II_TA_Toxin"/>
</dbReference>
<gene>
    <name evidence="1" type="ORF">ACFR9T_07600</name>
</gene>
<dbReference type="Gene3D" id="1.20.120.1870">
    <property type="entry name" value="Fic/DOC protein, Fido domain"/>
    <property type="match status" value="1"/>
</dbReference>
<evidence type="ECO:0008006" key="3">
    <source>
        <dbReference type="Google" id="ProtNLM"/>
    </source>
</evidence>